<dbReference type="EMBL" id="JAVXUO010002434">
    <property type="protein sequence ID" value="KAK2973274.1"/>
    <property type="molecule type" value="Genomic_DNA"/>
</dbReference>
<keyword evidence="1" id="KW-0433">Leucine-rich repeat</keyword>
<feature type="domain" description="C-JID" evidence="3">
    <location>
        <begin position="2"/>
        <end position="94"/>
    </location>
</feature>
<keyword evidence="2" id="KW-0677">Repeat</keyword>
<keyword evidence="5" id="KW-1185">Reference proteome</keyword>
<evidence type="ECO:0000256" key="2">
    <source>
        <dbReference type="ARBA" id="ARBA00022737"/>
    </source>
</evidence>
<comment type="caution">
    <text evidence="4">The sequence shown here is derived from an EMBL/GenBank/DDBJ whole genome shotgun (WGS) entry which is preliminary data.</text>
</comment>
<evidence type="ECO:0000313" key="5">
    <source>
        <dbReference type="Proteomes" id="UP001187471"/>
    </source>
</evidence>
<dbReference type="InterPro" id="IPR045344">
    <property type="entry name" value="C-JID"/>
</dbReference>
<accession>A0AA88U6Q7</accession>
<organism evidence="4 5">
    <name type="scientific">Escallonia rubra</name>
    <dbReference type="NCBI Taxonomy" id="112253"/>
    <lineage>
        <taxon>Eukaryota</taxon>
        <taxon>Viridiplantae</taxon>
        <taxon>Streptophyta</taxon>
        <taxon>Embryophyta</taxon>
        <taxon>Tracheophyta</taxon>
        <taxon>Spermatophyta</taxon>
        <taxon>Magnoliopsida</taxon>
        <taxon>eudicotyledons</taxon>
        <taxon>Gunneridae</taxon>
        <taxon>Pentapetalae</taxon>
        <taxon>asterids</taxon>
        <taxon>campanulids</taxon>
        <taxon>Escalloniales</taxon>
        <taxon>Escalloniaceae</taxon>
        <taxon>Escallonia</taxon>
    </lineage>
</organism>
<gene>
    <name evidence="4" type="ORF">RJ640_009729</name>
</gene>
<evidence type="ECO:0000259" key="3">
    <source>
        <dbReference type="Pfam" id="PF20160"/>
    </source>
</evidence>
<dbReference type="Proteomes" id="UP001187471">
    <property type="component" value="Unassembled WGS sequence"/>
</dbReference>
<proteinExistence type="predicted"/>
<evidence type="ECO:0000313" key="4">
    <source>
        <dbReference type="EMBL" id="KAK2973274.1"/>
    </source>
</evidence>
<name>A0AA88U6Q7_9ASTE</name>
<dbReference type="AlphaFoldDB" id="A0AA88U6Q7"/>
<dbReference type="Pfam" id="PF20160">
    <property type="entry name" value="C-JID"/>
    <property type="match status" value="1"/>
</dbReference>
<reference evidence="4" key="1">
    <citation type="submission" date="2022-12" db="EMBL/GenBank/DDBJ databases">
        <title>Draft genome assemblies for two species of Escallonia (Escalloniales).</title>
        <authorList>
            <person name="Chanderbali A."/>
            <person name="Dervinis C."/>
            <person name="Anghel I."/>
            <person name="Soltis D."/>
            <person name="Soltis P."/>
            <person name="Zapata F."/>
        </authorList>
    </citation>
    <scope>NUCLEOTIDE SEQUENCE</scope>
    <source>
        <strain evidence="4">UCBG92.1500</strain>
        <tissue evidence="4">Leaf</tissue>
    </source>
</reference>
<sequence length="246" mass="27712">MERSIPIELPPQWYNDNFLGFAIYAVFESMSEEKVDLKHLFLAYLRFGDVRWPGLQEFHPNNCCLIEFFIVKDHCLHYTPWIVEKGGGRLIYKEGVMLEDQMRPNGNSDYRGDGSTYGRVPGFKHSESRIPSSWPPEVINFPPASEFGPSILRQLFSRKVNADYKSESSTQHGNLRIEDEEEAPAVLTEAKVLAPIIDGIPEPSTLLPCPVVQPINPNTIVTTEIKAPTPPTKPSIPAIILQYTTG</sequence>
<protein>
    <recommendedName>
        <fullName evidence="3">C-JID domain-containing protein</fullName>
    </recommendedName>
</protein>
<evidence type="ECO:0000256" key="1">
    <source>
        <dbReference type="ARBA" id="ARBA00022614"/>
    </source>
</evidence>